<evidence type="ECO:0000259" key="11">
    <source>
        <dbReference type="Pfam" id="PF08696"/>
    </source>
</evidence>
<evidence type="ECO:0000256" key="2">
    <source>
        <dbReference type="ARBA" id="ARBA00007913"/>
    </source>
</evidence>
<reference evidence="12 13" key="2">
    <citation type="submission" date="2018-11" db="EMBL/GenBank/DDBJ databases">
        <authorList>
            <consortium name="Pathogen Informatics"/>
        </authorList>
    </citation>
    <scope>NUCLEOTIDE SEQUENCE [LARGE SCALE GENOMIC DNA]</scope>
</reference>
<dbReference type="InterPro" id="IPR014808">
    <property type="entry name" value="DNA_replication_fac_Dna2_N"/>
</dbReference>
<evidence type="ECO:0000256" key="5">
    <source>
        <dbReference type="ARBA" id="ARBA00022741"/>
    </source>
</evidence>
<evidence type="ECO:0000256" key="9">
    <source>
        <dbReference type="ARBA" id="ARBA00023004"/>
    </source>
</evidence>
<dbReference type="OrthoDB" id="5861266at2759"/>
<keyword evidence="7" id="KW-0347">Helicase</keyword>
<evidence type="ECO:0000256" key="8">
    <source>
        <dbReference type="ARBA" id="ARBA00022840"/>
    </source>
</evidence>
<keyword evidence="4" id="KW-0479">Metal-binding</keyword>
<evidence type="ECO:0000256" key="7">
    <source>
        <dbReference type="ARBA" id="ARBA00022806"/>
    </source>
</evidence>
<dbReference type="Proteomes" id="UP000270296">
    <property type="component" value="Unassembled WGS sequence"/>
</dbReference>
<dbReference type="GO" id="GO:0051536">
    <property type="term" value="F:iron-sulfur cluster binding"/>
    <property type="evidence" value="ECO:0007669"/>
    <property type="project" value="UniProtKB-KW"/>
</dbReference>
<keyword evidence="10" id="KW-0411">Iron-sulfur</keyword>
<evidence type="ECO:0000256" key="3">
    <source>
        <dbReference type="ARBA" id="ARBA00022722"/>
    </source>
</evidence>
<keyword evidence="9" id="KW-0408">Iron</keyword>
<dbReference type="Gene3D" id="3.90.320.10">
    <property type="match status" value="1"/>
</dbReference>
<dbReference type="InterPro" id="IPR011604">
    <property type="entry name" value="PDDEXK-like_dom_sf"/>
</dbReference>
<proteinExistence type="inferred from homology"/>
<keyword evidence="3" id="KW-0540">Nuclease</keyword>
<dbReference type="GO" id="GO:0005524">
    <property type="term" value="F:ATP binding"/>
    <property type="evidence" value="ECO:0007669"/>
    <property type="project" value="UniProtKB-KW"/>
</dbReference>
<evidence type="ECO:0000313" key="12">
    <source>
        <dbReference type="EMBL" id="VDP17689.1"/>
    </source>
</evidence>
<dbReference type="GO" id="GO:0016787">
    <property type="term" value="F:hydrolase activity"/>
    <property type="evidence" value="ECO:0007669"/>
    <property type="project" value="UniProtKB-KW"/>
</dbReference>
<dbReference type="WBParaSite" id="SBAD_0000884501-mRNA-1">
    <property type="protein sequence ID" value="SBAD_0000884501-mRNA-1"/>
    <property type="gene ID" value="SBAD_0000884501"/>
</dbReference>
<comment type="similarity">
    <text evidence="2">Belongs to the DNA2/NAM7 helicase family.</text>
</comment>
<evidence type="ECO:0000256" key="6">
    <source>
        <dbReference type="ARBA" id="ARBA00022801"/>
    </source>
</evidence>
<sequence length="167" mass="19012">NSNKSNTSGVKCIIKAIKGYHTYQQHICGTERRVSTPAAPGDDSLLHTLLGQMLKDPDLLQQIYFAKISVKEVVDETQKYFNSIEQFSHRYIENWHSLFDDEVTIVRGVEDIEETVRSPRYGLRGRIDVTLNVEDAKSKAFILPLEIKSGKSIPYVEHQGQVCAFLR</sequence>
<dbReference type="PANTHER" id="PTHR36531">
    <property type="entry name" value="CRISPR-ASSOCIATED EXONUCLEASE CAS4"/>
    <property type="match status" value="1"/>
</dbReference>
<comment type="cofactor">
    <cofactor evidence="1">
        <name>[4Fe-4S] cluster</name>
        <dbReference type="ChEBI" id="CHEBI:49883"/>
    </cofactor>
</comment>
<dbReference type="AlphaFoldDB" id="A0A183IY36"/>
<keyword evidence="5" id="KW-0547">Nucleotide-binding</keyword>
<evidence type="ECO:0000256" key="1">
    <source>
        <dbReference type="ARBA" id="ARBA00001966"/>
    </source>
</evidence>
<keyword evidence="13" id="KW-1185">Reference proteome</keyword>
<evidence type="ECO:0000313" key="14">
    <source>
        <dbReference type="WBParaSite" id="SBAD_0000884501-mRNA-1"/>
    </source>
</evidence>
<dbReference type="EMBL" id="UZAM01011695">
    <property type="protein sequence ID" value="VDP17689.1"/>
    <property type="molecule type" value="Genomic_DNA"/>
</dbReference>
<keyword evidence="6" id="KW-0378">Hydrolase</keyword>
<feature type="domain" description="DNA replication factor Dna2 N-terminal" evidence="11">
    <location>
        <begin position="42"/>
        <end position="133"/>
    </location>
</feature>
<organism evidence="14">
    <name type="scientific">Soboliphyme baturini</name>
    <dbReference type="NCBI Taxonomy" id="241478"/>
    <lineage>
        <taxon>Eukaryota</taxon>
        <taxon>Metazoa</taxon>
        <taxon>Ecdysozoa</taxon>
        <taxon>Nematoda</taxon>
        <taxon>Enoplea</taxon>
        <taxon>Dorylaimia</taxon>
        <taxon>Dioctophymatida</taxon>
        <taxon>Dioctophymatoidea</taxon>
        <taxon>Soboliphymatidae</taxon>
        <taxon>Soboliphyme</taxon>
    </lineage>
</organism>
<keyword evidence="8" id="KW-0067">ATP-binding</keyword>
<dbReference type="PANTHER" id="PTHR36531:SF6">
    <property type="entry name" value="DNA REPLICATION ATP-DEPENDENT HELICASE_NUCLEASE DNA2"/>
    <property type="match status" value="1"/>
</dbReference>
<dbReference type="InterPro" id="IPR051827">
    <property type="entry name" value="Cas4_exonuclease"/>
</dbReference>
<gene>
    <name evidence="12" type="ORF">SBAD_LOCUS8534</name>
</gene>
<accession>A0A183IY36</accession>
<evidence type="ECO:0000256" key="10">
    <source>
        <dbReference type="ARBA" id="ARBA00023014"/>
    </source>
</evidence>
<dbReference type="GO" id="GO:0004386">
    <property type="term" value="F:helicase activity"/>
    <property type="evidence" value="ECO:0007669"/>
    <property type="project" value="UniProtKB-KW"/>
</dbReference>
<dbReference type="GO" id="GO:0004518">
    <property type="term" value="F:nuclease activity"/>
    <property type="evidence" value="ECO:0007669"/>
    <property type="project" value="UniProtKB-KW"/>
</dbReference>
<evidence type="ECO:0000313" key="13">
    <source>
        <dbReference type="Proteomes" id="UP000270296"/>
    </source>
</evidence>
<protein>
    <submittedName>
        <fullName evidence="14">DNA replication ATP-dependent helicase/nuclease DNA2</fullName>
    </submittedName>
</protein>
<reference evidence="14" key="1">
    <citation type="submission" date="2016-06" db="UniProtKB">
        <authorList>
            <consortium name="WormBaseParasite"/>
        </authorList>
    </citation>
    <scope>IDENTIFICATION</scope>
</reference>
<name>A0A183IY36_9BILA</name>
<dbReference type="Pfam" id="PF08696">
    <property type="entry name" value="Dna2"/>
    <property type="match status" value="1"/>
</dbReference>
<dbReference type="GO" id="GO:0046872">
    <property type="term" value="F:metal ion binding"/>
    <property type="evidence" value="ECO:0007669"/>
    <property type="project" value="UniProtKB-KW"/>
</dbReference>
<evidence type="ECO:0000256" key="4">
    <source>
        <dbReference type="ARBA" id="ARBA00022723"/>
    </source>
</evidence>